<organism evidence="3 4">
    <name type="scientific">Thalassotalea nanhaiensis</name>
    <dbReference type="NCBI Taxonomy" id="3065648"/>
    <lineage>
        <taxon>Bacteria</taxon>
        <taxon>Pseudomonadati</taxon>
        <taxon>Pseudomonadota</taxon>
        <taxon>Gammaproteobacteria</taxon>
        <taxon>Alteromonadales</taxon>
        <taxon>Colwelliaceae</taxon>
        <taxon>Thalassotalea</taxon>
    </lineage>
</organism>
<dbReference type="PANTHER" id="PTHR34606">
    <property type="entry name" value="BON DOMAIN-CONTAINING PROTEIN"/>
    <property type="match status" value="1"/>
</dbReference>
<sequence>MKKLAIAMISLTLLQGCAVALVAGIGAGAASINDRRTLGAQVDDQSIEVKAHSLIAEVKELDEKTRVQVVSLNGTVLVVGQSPNKALRTQVINIISGIQGIRKVHNQIRIANKTSYGTRTNDSWLTTKVKTELLASDKIDGTAIKVVTEDSEVFLMGLVKANEANVAVDIVRHVNGVSRVYKAFQTM</sequence>
<feature type="domain" description="BON" evidence="2">
    <location>
        <begin position="43"/>
        <end position="112"/>
    </location>
</feature>
<evidence type="ECO:0000313" key="3">
    <source>
        <dbReference type="EMBL" id="WNC68086.1"/>
    </source>
</evidence>
<dbReference type="InterPro" id="IPR007055">
    <property type="entry name" value="BON_dom"/>
</dbReference>
<dbReference type="RefSeq" id="WP_348387244.1">
    <property type="nucleotide sequence ID" value="NZ_CP134146.1"/>
</dbReference>
<gene>
    <name evidence="3" type="ORF">RI845_16365</name>
</gene>
<dbReference type="PANTHER" id="PTHR34606:SF4">
    <property type="entry name" value="OUTER MEMBRANE LIPOPROTEIN DOLP"/>
    <property type="match status" value="1"/>
</dbReference>
<reference evidence="4" key="1">
    <citation type="submission" date="2023-09" db="EMBL/GenBank/DDBJ databases">
        <authorList>
            <person name="Li S."/>
            <person name="Li X."/>
            <person name="Zhang C."/>
            <person name="Zhao Z."/>
        </authorList>
    </citation>
    <scope>NUCLEOTIDE SEQUENCE [LARGE SCALE GENOMIC DNA]</scope>
    <source>
        <strain evidence="4">SQ345</strain>
    </source>
</reference>
<dbReference type="PROSITE" id="PS50914">
    <property type="entry name" value="BON"/>
    <property type="match status" value="2"/>
</dbReference>
<dbReference type="Pfam" id="PF04972">
    <property type="entry name" value="BON"/>
    <property type="match status" value="2"/>
</dbReference>
<feature type="chain" id="PRO_5046802154" evidence="1">
    <location>
        <begin position="21"/>
        <end position="187"/>
    </location>
</feature>
<evidence type="ECO:0000256" key="1">
    <source>
        <dbReference type="SAM" id="SignalP"/>
    </source>
</evidence>
<keyword evidence="1" id="KW-0732">Signal</keyword>
<accession>A0ABY9TH19</accession>
<evidence type="ECO:0000259" key="2">
    <source>
        <dbReference type="PROSITE" id="PS50914"/>
    </source>
</evidence>
<dbReference type="InterPro" id="IPR051686">
    <property type="entry name" value="Lipoprotein_DolP"/>
</dbReference>
<dbReference type="PROSITE" id="PS51257">
    <property type="entry name" value="PROKAR_LIPOPROTEIN"/>
    <property type="match status" value="1"/>
</dbReference>
<evidence type="ECO:0000313" key="4">
    <source>
        <dbReference type="Proteomes" id="UP001248581"/>
    </source>
</evidence>
<feature type="domain" description="BON" evidence="2">
    <location>
        <begin position="121"/>
        <end position="187"/>
    </location>
</feature>
<name>A0ABY9TH19_9GAMM</name>
<protein>
    <submittedName>
        <fullName evidence="3">BON domain-containing protein</fullName>
    </submittedName>
</protein>
<dbReference type="EMBL" id="CP134146">
    <property type="protein sequence ID" value="WNC68086.1"/>
    <property type="molecule type" value="Genomic_DNA"/>
</dbReference>
<proteinExistence type="predicted"/>
<keyword evidence="4" id="KW-1185">Reference proteome</keyword>
<feature type="signal peptide" evidence="1">
    <location>
        <begin position="1"/>
        <end position="20"/>
    </location>
</feature>
<dbReference type="Proteomes" id="UP001248581">
    <property type="component" value="Chromosome"/>
</dbReference>